<dbReference type="InterPro" id="IPR003871">
    <property type="entry name" value="RFA1B/D_OB_1st"/>
</dbReference>
<feature type="compositionally biased region" description="Basic and acidic residues" evidence="6">
    <location>
        <begin position="470"/>
        <end position="480"/>
    </location>
</feature>
<accession>A0ABM0Y766</accession>
<organism evidence="9 10">
    <name type="scientific">Camelina sativa</name>
    <name type="common">False flax</name>
    <name type="synonym">Myagrum sativum</name>
    <dbReference type="NCBI Taxonomy" id="90675"/>
    <lineage>
        <taxon>Eukaryota</taxon>
        <taxon>Viridiplantae</taxon>
        <taxon>Streptophyta</taxon>
        <taxon>Embryophyta</taxon>
        <taxon>Tracheophyta</taxon>
        <taxon>Spermatophyta</taxon>
        <taxon>Magnoliopsida</taxon>
        <taxon>eudicotyledons</taxon>
        <taxon>Gunneridae</taxon>
        <taxon>Pentapetalae</taxon>
        <taxon>rosids</taxon>
        <taxon>malvids</taxon>
        <taxon>Brassicales</taxon>
        <taxon>Brassicaceae</taxon>
        <taxon>Camelineae</taxon>
        <taxon>Camelina</taxon>
    </lineage>
</organism>
<dbReference type="CDD" id="cd04480">
    <property type="entry name" value="RPA1_DBD_A_like"/>
    <property type="match status" value="1"/>
</dbReference>
<evidence type="ECO:0000259" key="7">
    <source>
        <dbReference type="Pfam" id="PF02721"/>
    </source>
</evidence>
<dbReference type="Pfam" id="PF02721">
    <property type="entry name" value="DUF223"/>
    <property type="match status" value="1"/>
</dbReference>
<evidence type="ECO:0000256" key="3">
    <source>
        <dbReference type="ARBA" id="ARBA00022771"/>
    </source>
</evidence>
<sequence>MMMVSQFTMLNHLKPYKNSWCIRAKILHTWTNYSKDVGMSFEMVLADQDGNKIQAGVKKEDVTKFKKHLIKGDWKIIEEFSVTKVTGQYWSTNNPYKINFLYTTEVSPSEPMSNNIWLDLVNFNKINQDVISQMVNVREIELLDVQGTPRKKIDFQLRDVKNNILNCTLWGKWADQLNQISKELVGGMVICLIRWGKVVEYKGVRSVASSFDASDVWFNPDIPEAVDFKNLLPSDGLAVSILGPKPRLKNRKITDQMASLLPLRIVAELMDSYEPENVRIKCSILGFDTDWSWYYYCHVTCNKKVGKKAGISTDKKQVYVCQKCRLEVTEVVLRYWLHLLIEDSTGQAKVFLFDSSAKEIIGQEVSELMESCGPEIDDPCCLPDVLKKLIGQKYHFAISIGKDNITRSDDEYKVEEVLPYHTFDDDLSATHSQCPMELSTVSSTDQVLMLTNSEEKSDSTMNLVATPSSKRKEDCSDERNQSSTNQKKTKGSSDQEIIDDTPKVADGTNLMQKIQAVADNEARDSEELKKIMMKKVKIEKIAELKE</sequence>
<name>A0ABM0Y766_CAMSA</name>
<keyword evidence="2" id="KW-0479">Metal-binding</keyword>
<dbReference type="GO" id="GO:0003677">
    <property type="term" value="F:DNA binding"/>
    <property type="evidence" value="ECO:0007669"/>
    <property type="project" value="UniProtKB-KW"/>
</dbReference>
<feature type="domain" description="Replication protein A 70 kDa DNA-binding subunit B/D first OB fold" evidence="7">
    <location>
        <begin position="6"/>
        <end position="108"/>
    </location>
</feature>
<evidence type="ECO:0000256" key="2">
    <source>
        <dbReference type="ARBA" id="ARBA00022723"/>
    </source>
</evidence>
<dbReference type="SUPFAM" id="SSF50249">
    <property type="entry name" value="Nucleic acid-binding proteins"/>
    <property type="match status" value="3"/>
</dbReference>
<evidence type="ECO:0000256" key="5">
    <source>
        <dbReference type="ARBA" id="ARBA00023125"/>
    </source>
</evidence>
<dbReference type="PANTHER" id="PTHR47165:SF4">
    <property type="entry name" value="OS03G0429900 PROTEIN"/>
    <property type="match status" value="1"/>
</dbReference>
<dbReference type="Proteomes" id="UP000694864">
    <property type="component" value="Unplaced"/>
</dbReference>
<feature type="compositionally biased region" description="Polar residues" evidence="6">
    <location>
        <begin position="459"/>
        <end position="468"/>
    </location>
</feature>
<dbReference type="GeneID" id="104773655"/>
<evidence type="ECO:0000256" key="4">
    <source>
        <dbReference type="ARBA" id="ARBA00022833"/>
    </source>
</evidence>
<gene>
    <name evidence="10" type="primary">LOC104773655</name>
</gene>
<feature type="region of interest" description="Disordered" evidence="6">
    <location>
        <begin position="454"/>
        <end position="506"/>
    </location>
</feature>
<evidence type="ECO:0000256" key="1">
    <source>
        <dbReference type="ARBA" id="ARBA00005690"/>
    </source>
</evidence>
<dbReference type="InterPro" id="IPR013955">
    <property type="entry name" value="Rep_factor-A_C"/>
</dbReference>
<keyword evidence="5 10" id="KW-0238">DNA-binding</keyword>
<dbReference type="CDD" id="cd04481">
    <property type="entry name" value="RPA1_DBD_B_like"/>
    <property type="match status" value="1"/>
</dbReference>
<dbReference type="InterPro" id="IPR012340">
    <property type="entry name" value="NA-bd_OB-fold"/>
</dbReference>
<evidence type="ECO:0000313" key="9">
    <source>
        <dbReference type="Proteomes" id="UP000694864"/>
    </source>
</evidence>
<proteinExistence type="inferred from homology"/>
<keyword evidence="3" id="KW-0863">Zinc-finger</keyword>
<dbReference type="Gene3D" id="2.40.50.140">
    <property type="entry name" value="Nucleic acid-binding proteins"/>
    <property type="match status" value="3"/>
</dbReference>
<evidence type="ECO:0000259" key="8">
    <source>
        <dbReference type="Pfam" id="PF08646"/>
    </source>
</evidence>
<dbReference type="RefSeq" id="XP_010496602.2">
    <property type="nucleotide sequence ID" value="XM_010498300.2"/>
</dbReference>
<keyword evidence="4" id="KW-0862">Zinc</keyword>
<reference evidence="10" key="2">
    <citation type="submission" date="2025-08" db="UniProtKB">
        <authorList>
            <consortium name="RefSeq"/>
        </authorList>
    </citation>
    <scope>IDENTIFICATION</scope>
    <source>
        <tissue evidence="10">Leaf</tissue>
    </source>
</reference>
<evidence type="ECO:0000256" key="6">
    <source>
        <dbReference type="SAM" id="MobiDB-lite"/>
    </source>
</evidence>
<keyword evidence="9" id="KW-1185">Reference proteome</keyword>
<dbReference type="InterPro" id="IPR047192">
    <property type="entry name" value="Euk_RPA1_DBD_C"/>
</dbReference>
<dbReference type="PANTHER" id="PTHR47165">
    <property type="entry name" value="OS03G0429900 PROTEIN"/>
    <property type="match status" value="1"/>
</dbReference>
<feature type="domain" description="Replication factor A C-terminal" evidence="8">
    <location>
        <begin position="279"/>
        <end position="404"/>
    </location>
</feature>
<protein>
    <submittedName>
        <fullName evidence="10">Replication protein A 70 kDa DNA-binding subunit D</fullName>
    </submittedName>
</protein>
<comment type="similarity">
    <text evidence="1">Belongs to the replication factor A protein 1 family.</text>
</comment>
<reference evidence="9" key="1">
    <citation type="journal article" date="2014" name="Nat. Commun.">
        <title>The emerging biofuel crop Camelina sativa retains a highly undifferentiated hexaploid genome structure.</title>
        <authorList>
            <person name="Kagale S."/>
            <person name="Koh C."/>
            <person name="Nixon J."/>
            <person name="Bollina V."/>
            <person name="Clarke W.E."/>
            <person name="Tuteja R."/>
            <person name="Spillane C."/>
            <person name="Robinson S.J."/>
            <person name="Links M.G."/>
            <person name="Clarke C."/>
            <person name="Higgins E.E."/>
            <person name="Huebert T."/>
            <person name="Sharpe A.G."/>
            <person name="Parkin I.A."/>
        </authorList>
    </citation>
    <scope>NUCLEOTIDE SEQUENCE [LARGE SCALE GENOMIC DNA]</scope>
    <source>
        <strain evidence="9">cv. DH55</strain>
    </source>
</reference>
<dbReference type="Pfam" id="PF08646">
    <property type="entry name" value="Rep_fac-A_C"/>
    <property type="match status" value="1"/>
</dbReference>
<evidence type="ECO:0000313" key="10">
    <source>
        <dbReference type="RefSeq" id="XP_010496602.2"/>
    </source>
</evidence>
<dbReference type="CDD" id="cd04476">
    <property type="entry name" value="RPA1_DBD_C"/>
    <property type="match status" value="1"/>
</dbReference>